<protein>
    <submittedName>
        <fullName evidence="1">Uncharacterized protein</fullName>
    </submittedName>
</protein>
<proteinExistence type="predicted"/>
<accession>A0A543CRD6</accession>
<evidence type="ECO:0000313" key="1">
    <source>
        <dbReference type="EMBL" id="TQL99487.1"/>
    </source>
</evidence>
<evidence type="ECO:0000313" key="2">
    <source>
        <dbReference type="Proteomes" id="UP000316096"/>
    </source>
</evidence>
<reference evidence="1 2" key="1">
    <citation type="submission" date="2019-06" db="EMBL/GenBank/DDBJ databases">
        <title>Sequencing the genomes of 1000 actinobacteria strains.</title>
        <authorList>
            <person name="Klenk H.-P."/>
        </authorList>
    </citation>
    <scope>NUCLEOTIDE SEQUENCE [LARGE SCALE GENOMIC DNA]</scope>
    <source>
        <strain evidence="1 2">DSM 102200</strain>
    </source>
</reference>
<dbReference type="EMBL" id="VFOZ01000001">
    <property type="protein sequence ID" value="TQL99487.1"/>
    <property type="molecule type" value="Genomic_DNA"/>
</dbReference>
<comment type="caution">
    <text evidence="1">The sequence shown here is derived from an EMBL/GenBank/DDBJ whole genome shotgun (WGS) entry which is preliminary data.</text>
</comment>
<organism evidence="1 2">
    <name type="scientific">Actinoallomurus bryophytorum</name>
    <dbReference type="NCBI Taxonomy" id="1490222"/>
    <lineage>
        <taxon>Bacteria</taxon>
        <taxon>Bacillati</taxon>
        <taxon>Actinomycetota</taxon>
        <taxon>Actinomycetes</taxon>
        <taxon>Streptosporangiales</taxon>
        <taxon>Thermomonosporaceae</taxon>
        <taxon>Actinoallomurus</taxon>
    </lineage>
</organism>
<sequence length="44" mass="4763">MKGVRSGPQALIALLSAPVTRPVWRRVGCTISGKGIRMRGVSWI</sequence>
<keyword evidence="2" id="KW-1185">Reference proteome</keyword>
<name>A0A543CRD6_9ACTN</name>
<gene>
    <name evidence="1" type="ORF">FB559_5173</name>
</gene>
<dbReference type="AlphaFoldDB" id="A0A543CRD6"/>
<dbReference type="Proteomes" id="UP000316096">
    <property type="component" value="Unassembled WGS sequence"/>
</dbReference>